<dbReference type="InterPro" id="IPR031311">
    <property type="entry name" value="CHIT_BIND_RR_consensus"/>
</dbReference>
<dbReference type="PANTHER" id="PTHR10380:SF228">
    <property type="entry name" value="CUTICULAR PROTEIN 11A-RELATED"/>
    <property type="match status" value="1"/>
</dbReference>
<dbReference type="Pfam" id="PF00379">
    <property type="entry name" value="Chitin_bind_4"/>
    <property type="match status" value="1"/>
</dbReference>
<dbReference type="PROSITE" id="PS51155">
    <property type="entry name" value="CHIT_BIND_RR_2"/>
    <property type="match status" value="1"/>
</dbReference>
<dbReference type="AlphaFoldDB" id="A0A0K8V9K0"/>
<keyword evidence="1 2" id="KW-0193">Cuticle</keyword>
<sequence>MYLHLCTYTYIHMCILYLKVLLLVFVGAVVANEEDVQAELKTNYREIDAQGHFNYGYEASNGVEAKVQGDVNGIQGEYFLPGENGEKVRVAYTADSTGFHPNVEKSP</sequence>
<keyword evidence="3" id="KW-1133">Transmembrane helix</keyword>
<dbReference type="GO" id="GO:0062129">
    <property type="term" value="C:chitin-based extracellular matrix"/>
    <property type="evidence" value="ECO:0007669"/>
    <property type="project" value="TreeGrafter"/>
</dbReference>
<protein>
    <submittedName>
        <fullName evidence="4">Pupal cuticle protein Edg-78E</fullName>
    </submittedName>
</protein>
<feature type="transmembrane region" description="Helical" evidence="3">
    <location>
        <begin position="7"/>
        <end position="31"/>
    </location>
</feature>
<reference evidence="4" key="1">
    <citation type="submission" date="2015-06" db="EMBL/GenBank/DDBJ databases">
        <authorList>
            <person name="Hoefler B.C."/>
            <person name="Straight P.D."/>
        </authorList>
    </citation>
    <scope>NUCLEOTIDE SEQUENCE</scope>
</reference>
<dbReference type="PANTHER" id="PTHR10380">
    <property type="entry name" value="CUTICLE PROTEIN"/>
    <property type="match status" value="1"/>
</dbReference>
<keyword evidence="3" id="KW-0812">Transmembrane</keyword>
<organism evidence="4">
    <name type="scientific">Bactrocera latifrons</name>
    <name type="common">Malaysian fruit fly</name>
    <name type="synonym">Chaetodacus latifrons</name>
    <dbReference type="NCBI Taxonomy" id="174628"/>
    <lineage>
        <taxon>Eukaryota</taxon>
        <taxon>Metazoa</taxon>
        <taxon>Ecdysozoa</taxon>
        <taxon>Arthropoda</taxon>
        <taxon>Hexapoda</taxon>
        <taxon>Insecta</taxon>
        <taxon>Pterygota</taxon>
        <taxon>Neoptera</taxon>
        <taxon>Endopterygota</taxon>
        <taxon>Diptera</taxon>
        <taxon>Brachycera</taxon>
        <taxon>Muscomorpha</taxon>
        <taxon>Tephritoidea</taxon>
        <taxon>Tephritidae</taxon>
        <taxon>Bactrocera</taxon>
        <taxon>Bactrocera</taxon>
    </lineage>
</organism>
<dbReference type="GO" id="GO:0008010">
    <property type="term" value="F:structural constituent of chitin-based larval cuticle"/>
    <property type="evidence" value="ECO:0007669"/>
    <property type="project" value="TreeGrafter"/>
</dbReference>
<dbReference type="OrthoDB" id="6362401at2759"/>
<evidence type="ECO:0000256" key="2">
    <source>
        <dbReference type="PROSITE-ProRule" id="PRU00497"/>
    </source>
</evidence>
<dbReference type="EMBL" id="GDHF01017099">
    <property type="protein sequence ID" value="JAI35215.1"/>
    <property type="molecule type" value="Transcribed_RNA"/>
</dbReference>
<evidence type="ECO:0000256" key="3">
    <source>
        <dbReference type="SAM" id="Phobius"/>
    </source>
</evidence>
<dbReference type="InterPro" id="IPR050468">
    <property type="entry name" value="Cuticle_Struct_Prot"/>
</dbReference>
<proteinExistence type="predicted"/>
<evidence type="ECO:0000256" key="1">
    <source>
        <dbReference type="ARBA" id="ARBA00022460"/>
    </source>
</evidence>
<name>A0A0K8V9K0_BACLA</name>
<dbReference type="PROSITE" id="PS00233">
    <property type="entry name" value="CHIT_BIND_RR_1"/>
    <property type="match status" value="1"/>
</dbReference>
<dbReference type="PRINTS" id="PR00947">
    <property type="entry name" value="CUTICLE"/>
</dbReference>
<gene>
    <name evidence="4" type="primary">Edg78E_0</name>
    <name evidence="4" type="ORF">c0_g1_i1</name>
</gene>
<keyword evidence="3" id="KW-0472">Membrane</keyword>
<evidence type="ECO:0000313" key="4">
    <source>
        <dbReference type="EMBL" id="JAI35215.1"/>
    </source>
</evidence>
<accession>A0A0K8V9K0</accession>
<dbReference type="InterPro" id="IPR000618">
    <property type="entry name" value="Insect_cuticle"/>
</dbReference>